<organism evidence="1 2">
    <name type="scientific">Rosa chinensis</name>
    <name type="common">China rose</name>
    <dbReference type="NCBI Taxonomy" id="74649"/>
    <lineage>
        <taxon>Eukaryota</taxon>
        <taxon>Viridiplantae</taxon>
        <taxon>Streptophyta</taxon>
        <taxon>Embryophyta</taxon>
        <taxon>Tracheophyta</taxon>
        <taxon>Spermatophyta</taxon>
        <taxon>Magnoliopsida</taxon>
        <taxon>eudicotyledons</taxon>
        <taxon>Gunneridae</taxon>
        <taxon>Pentapetalae</taxon>
        <taxon>rosids</taxon>
        <taxon>fabids</taxon>
        <taxon>Rosales</taxon>
        <taxon>Rosaceae</taxon>
        <taxon>Rosoideae</taxon>
        <taxon>Rosoideae incertae sedis</taxon>
        <taxon>Rosa</taxon>
    </lineage>
</organism>
<dbReference type="EMBL" id="PDCK01000041">
    <property type="protein sequence ID" value="PRQ42570.1"/>
    <property type="molecule type" value="Genomic_DNA"/>
</dbReference>
<reference evidence="1 2" key="1">
    <citation type="journal article" date="2018" name="Nat. Genet.">
        <title>The Rosa genome provides new insights in the design of modern roses.</title>
        <authorList>
            <person name="Bendahmane M."/>
        </authorList>
    </citation>
    <scope>NUCLEOTIDE SEQUENCE [LARGE SCALE GENOMIC DNA]</scope>
    <source>
        <strain evidence="2">cv. Old Blush</strain>
    </source>
</reference>
<proteinExistence type="predicted"/>
<dbReference type="Proteomes" id="UP000238479">
    <property type="component" value="Chromosome 3"/>
</dbReference>
<protein>
    <submittedName>
        <fullName evidence="1">Uncharacterized protein</fullName>
    </submittedName>
</protein>
<sequence>MVRDGPCIIHVSEISYMPVHVGFVKQGKAEEGKEFLKEIKAKGLWGAQEKALREALKSQEESEVQSVLDTVLDDSDDENEDNTIPEHFEGMETFFYKNIKTLFPFRHHCAAMNMFNGLVEDYQNLCQVEVYQNLCK</sequence>
<keyword evidence="2" id="KW-1185">Reference proteome</keyword>
<evidence type="ECO:0000313" key="2">
    <source>
        <dbReference type="Proteomes" id="UP000238479"/>
    </source>
</evidence>
<name>A0A2P6R803_ROSCH</name>
<gene>
    <name evidence="1" type="ORF">RchiOBHm_Chr3g0459091</name>
</gene>
<evidence type="ECO:0000313" key="1">
    <source>
        <dbReference type="EMBL" id="PRQ42570.1"/>
    </source>
</evidence>
<dbReference type="AlphaFoldDB" id="A0A2P6R803"/>
<comment type="caution">
    <text evidence="1">The sequence shown here is derived from an EMBL/GenBank/DDBJ whole genome shotgun (WGS) entry which is preliminary data.</text>
</comment>
<dbReference type="Gramene" id="PRQ42570">
    <property type="protein sequence ID" value="PRQ42570"/>
    <property type="gene ID" value="RchiOBHm_Chr3g0459091"/>
</dbReference>
<accession>A0A2P6R803</accession>